<name>A0AAV1SU37_9ROSI</name>
<keyword evidence="2" id="KW-1185">Reference proteome</keyword>
<dbReference type="AlphaFoldDB" id="A0AAV1SU37"/>
<dbReference type="EMBL" id="CAWUPB010001197">
    <property type="protein sequence ID" value="CAK7356728.1"/>
    <property type="molecule type" value="Genomic_DNA"/>
</dbReference>
<accession>A0AAV1SU37</accession>
<organism evidence="1 2">
    <name type="scientific">Dovyalis caffra</name>
    <dbReference type="NCBI Taxonomy" id="77055"/>
    <lineage>
        <taxon>Eukaryota</taxon>
        <taxon>Viridiplantae</taxon>
        <taxon>Streptophyta</taxon>
        <taxon>Embryophyta</taxon>
        <taxon>Tracheophyta</taxon>
        <taxon>Spermatophyta</taxon>
        <taxon>Magnoliopsida</taxon>
        <taxon>eudicotyledons</taxon>
        <taxon>Gunneridae</taxon>
        <taxon>Pentapetalae</taxon>
        <taxon>rosids</taxon>
        <taxon>fabids</taxon>
        <taxon>Malpighiales</taxon>
        <taxon>Salicaceae</taxon>
        <taxon>Flacourtieae</taxon>
        <taxon>Dovyalis</taxon>
    </lineage>
</organism>
<proteinExistence type="predicted"/>
<dbReference type="Proteomes" id="UP001314170">
    <property type="component" value="Unassembled WGS sequence"/>
</dbReference>
<evidence type="ECO:0000313" key="1">
    <source>
        <dbReference type="EMBL" id="CAK7356728.1"/>
    </source>
</evidence>
<reference evidence="1 2" key="1">
    <citation type="submission" date="2024-01" db="EMBL/GenBank/DDBJ databases">
        <authorList>
            <person name="Waweru B."/>
        </authorList>
    </citation>
    <scope>NUCLEOTIDE SEQUENCE [LARGE SCALE GENOMIC DNA]</scope>
</reference>
<gene>
    <name evidence="1" type="ORF">DCAF_LOCUS27004</name>
</gene>
<evidence type="ECO:0000313" key="2">
    <source>
        <dbReference type="Proteomes" id="UP001314170"/>
    </source>
</evidence>
<comment type="caution">
    <text evidence="1">The sequence shown here is derived from an EMBL/GenBank/DDBJ whole genome shotgun (WGS) entry which is preliminary data.</text>
</comment>
<sequence length="168" mass="18703">MAFKSLPFTEIGEQLLFLSKYTASKVFLHQLPSGKPTINPGGQRHLHKDKMAFKLFHFPEIGKQLLFLSKSTASKDSLVQLSDLLKGVVRALLSGGSLQMMFHTLTTPSTFDFGKEQPRHGEDRRGGLEMQPEYTSHAHRICISRALPESKFVSSAEGGFASFVVQHN</sequence>
<protein>
    <submittedName>
        <fullName evidence="1">Uncharacterized protein</fullName>
    </submittedName>
</protein>